<dbReference type="PANTHER" id="PTHR11986:SF58">
    <property type="entry name" value="LEUCINE_METHIONINE RACEMASE"/>
    <property type="match status" value="1"/>
</dbReference>
<name>A0ABD7X8Y3_PEDPE</name>
<dbReference type="InterPro" id="IPR015424">
    <property type="entry name" value="PyrdxlP-dep_Trfase"/>
</dbReference>
<reference evidence="5 6" key="1">
    <citation type="submission" date="2023-02" db="EMBL/GenBank/DDBJ databases">
        <title>Comparative genomics and fermentation flavor characterization of five lactic acid bacteria reveal flavor biosynthesis metabolic pathways in fermented muskmelon puree.</title>
        <authorList>
            <person name="Yuan L."/>
            <person name="Li M."/>
            <person name="Xu X."/>
            <person name="Lao F."/>
            <person name="Wu J."/>
        </authorList>
    </citation>
    <scope>NUCLEOTIDE SEQUENCE [LARGE SCALE GENOMIC DNA]</scope>
    <source>
        <strain evidence="5 6">Ca-4</strain>
        <plasmid evidence="5 6">unnamed2</plasmid>
    </source>
</reference>
<dbReference type="GO" id="GO:0008483">
    <property type="term" value="F:transaminase activity"/>
    <property type="evidence" value="ECO:0007669"/>
    <property type="project" value="UniProtKB-KW"/>
</dbReference>
<dbReference type="InterPro" id="IPR015422">
    <property type="entry name" value="PyrdxlP-dep_Trfase_small"/>
</dbReference>
<dbReference type="CDD" id="cd00610">
    <property type="entry name" value="OAT_like"/>
    <property type="match status" value="1"/>
</dbReference>
<dbReference type="AlphaFoldDB" id="A0ABD7X8Y3"/>
<dbReference type="PANTHER" id="PTHR11986">
    <property type="entry name" value="AMINOTRANSFERASE CLASS III"/>
    <property type="match status" value="1"/>
</dbReference>
<dbReference type="PROSITE" id="PS00600">
    <property type="entry name" value="AA_TRANSFER_CLASS_3"/>
    <property type="match status" value="1"/>
</dbReference>
<comment type="cofactor">
    <cofactor evidence="1">
        <name>pyridoxal 5'-phosphate</name>
        <dbReference type="ChEBI" id="CHEBI:597326"/>
    </cofactor>
</comment>
<dbReference type="FunFam" id="3.40.640.10:FF:000004">
    <property type="entry name" value="Acetylornithine aminotransferase"/>
    <property type="match status" value="1"/>
</dbReference>
<dbReference type="NCBIfam" id="NF006368">
    <property type="entry name" value="PRK08593.1"/>
    <property type="match status" value="1"/>
</dbReference>
<evidence type="ECO:0000256" key="2">
    <source>
        <dbReference type="ARBA" id="ARBA00008954"/>
    </source>
</evidence>
<keyword evidence="3 4" id="KW-0663">Pyridoxal phosphate</keyword>
<dbReference type="InterPro" id="IPR050103">
    <property type="entry name" value="Class-III_PLP-dep_AT"/>
</dbReference>
<dbReference type="EMBL" id="CP118741">
    <property type="protein sequence ID" value="WEA58205.1"/>
    <property type="molecule type" value="Genomic_DNA"/>
</dbReference>
<dbReference type="SUPFAM" id="SSF53383">
    <property type="entry name" value="PLP-dependent transferases"/>
    <property type="match status" value="1"/>
</dbReference>
<organism evidence="5 6">
    <name type="scientific">Pediococcus pentosaceus</name>
    <dbReference type="NCBI Taxonomy" id="1255"/>
    <lineage>
        <taxon>Bacteria</taxon>
        <taxon>Bacillati</taxon>
        <taxon>Bacillota</taxon>
        <taxon>Bacilli</taxon>
        <taxon>Lactobacillales</taxon>
        <taxon>Lactobacillaceae</taxon>
        <taxon>Pediococcus</taxon>
    </lineage>
</organism>
<evidence type="ECO:0000256" key="4">
    <source>
        <dbReference type="RuleBase" id="RU003560"/>
    </source>
</evidence>
<dbReference type="Proteomes" id="UP001214131">
    <property type="component" value="Plasmid unnamed2"/>
</dbReference>
<dbReference type="InterPro" id="IPR005814">
    <property type="entry name" value="Aminotrans_3"/>
</dbReference>
<proteinExistence type="inferred from homology"/>
<keyword evidence="5" id="KW-0032">Aminotransferase</keyword>
<dbReference type="Gene3D" id="3.40.640.10">
    <property type="entry name" value="Type I PLP-dependent aspartate aminotransferase-like (Major domain)"/>
    <property type="match status" value="1"/>
</dbReference>
<gene>
    <name evidence="5" type="ORF">PWB86_09485</name>
</gene>
<evidence type="ECO:0000313" key="6">
    <source>
        <dbReference type="Proteomes" id="UP001214131"/>
    </source>
</evidence>
<sequence length="445" mass="48932">MTRNDEVLDEEEKYFAGADRVYYFDMVIDSGTGAVVRDVAGNEYIDLLASASATNTGHAHPAIVKAITEQAQKLVHYTPAYFSTSTEAKLVSRLVHLVPEEGDWMVAFGNSGSDANDAVIKFARGYTGRPNVVSYTGAYHGSTYGSITASGVSLNMVRKIGPLLPGFFKVPFPAPWKKQPEESEEKFTDRMFEAFLEPFNNYLPADETAVILIEPIQGDGGIAAAPKLYWQKVAQFAKEHGILLAVDEVNQGMGRTGTFFSYQRFGLHPDLISMGKSLASGMPLSAVLGRREIMESLESPANVYTTAANPVSAAAALATLDVIENEHLMERSKELGEIAREFFEGEQKRHDFIGGVRMYGLNGGIDIVDPKTGLRDTDATNYILYALFKRGVLMISLQGSTLRFQPPLVITEEQLRQAFDVLHGVFNDYENGRLTAPTGRHHIGW</sequence>
<geneLocation type="plasmid" evidence="5 6">
    <name>unnamed2</name>
</geneLocation>
<dbReference type="Pfam" id="PF00202">
    <property type="entry name" value="Aminotran_3"/>
    <property type="match status" value="1"/>
</dbReference>
<comment type="similarity">
    <text evidence="2 4">Belongs to the class-III pyridoxal-phosphate-dependent aminotransferase family.</text>
</comment>
<keyword evidence="5" id="KW-0808">Transferase</keyword>
<dbReference type="PIRSF" id="PIRSF000521">
    <property type="entry name" value="Transaminase_4ab_Lys_Orn"/>
    <property type="match status" value="1"/>
</dbReference>
<keyword evidence="5" id="KW-0614">Plasmid</keyword>
<accession>A0ABD7X8Y3</accession>
<dbReference type="InterPro" id="IPR049704">
    <property type="entry name" value="Aminotrans_3_PPA_site"/>
</dbReference>
<dbReference type="Gene3D" id="3.90.1150.10">
    <property type="entry name" value="Aspartate Aminotransferase, domain 1"/>
    <property type="match status" value="1"/>
</dbReference>
<dbReference type="InterPro" id="IPR015421">
    <property type="entry name" value="PyrdxlP-dep_Trfase_major"/>
</dbReference>
<evidence type="ECO:0000313" key="5">
    <source>
        <dbReference type="EMBL" id="WEA58205.1"/>
    </source>
</evidence>
<evidence type="ECO:0000256" key="3">
    <source>
        <dbReference type="ARBA" id="ARBA00022898"/>
    </source>
</evidence>
<dbReference type="RefSeq" id="WP_060743986.1">
    <property type="nucleotide sequence ID" value="NZ_CAKMAM010000006.1"/>
</dbReference>
<protein>
    <submittedName>
        <fullName evidence="5">Aspartate aminotransferase family protein</fullName>
    </submittedName>
</protein>
<evidence type="ECO:0000256" key="1">
    <source>
        <dbReference type="ARBA" id="ARBA00001933"/>
    </source>
</evidence>